<proteinExistence type="predicted"/>
<accession>A0ACB0YZH8</accession>
<reference evidence="1" key="1">
    <citation type="submission" date="2023-11" db="EMBL/GenBank/DDBJ databases">
        <authorList>
            <person name="Poullet M."/>
        </authorList>
    </citation>
    <scope>NUCLEOTIDE SEQUENCE</scope>
    <source>
        <strain evidence="1">E1834</strain>
    </source>
</reference>
<comment type="caution">
    <text evidence="1">The sequence shown here is derived from an EMBL/GenBank/DDBJ whole genome shotgun (WGS) entry which is preliminary data.</text>
</comment>
<keyword evidence="2" id="KW-1185">Reference proteome</keyword>
<protein>
    <submittedName>
        <fullName evidence="1">Uncharacterized protein</fullName>
    </submittedName>
</protein>
<gene>
    <name evidence="1" type="ORF">MENTE1834_LOCUS18704</name>
</gene>
<sequence length="93" mass="10359">MICAPGTEKCYYGENKQNGIGGCGKCEGDLDCFECNTKYCNTKDNLNKVFRCYESNGKRTDTKARECLSKKCYFASSIKGCLEVTHKLSASRV</sequence>
<dbReference type="Proteomes" id="UP001497535">
    <property type="component" value="Unassembled WGS sequence"/>
</dbReference>
<evidence type="ECO:0000313" key="2">
    <source>
        <dbReference type="Proteomes" id="UP001497535"/>
    </source>
</evidence>
<organism evidence="1 2">
    <name type="scientific">Meloidogyne enterolobii</name>
    <name type="common">Root-knot nematode worm</name>
    <name type="synonym">Meloidogyne mayaguensis</name>
    <dbReference type="NCBI Taxonomy" id="390850"/>
    <lineage>
        <taxon>Eukaryota</taxon>
        <taxon>Metazoa</taxon>
        <taxon>Ecdysozoa</taxon>
        <taxon>Nematoda</taxon>
        <taxon>Chromadorea</taxon>
        <taxon>Rhabditida</taxon>
        <taxon>Tylenchina</taxon>
        <taxon>Tylenchomorpha</taxon>
        <taxon>Tylenchoidea</taxon>
        <taxon>Meloidogynidae</taxon>
        <taxon>Meloidogyninae</taxon>
        <taxon>Meloidogyne</taxon>
    </lineage>
</organism>
<evidence type="ECO:0000313" key="1">
    <source>
        <dbReference type="EMBL" id="CAK5070662.1"/>
    </source>
</evidence>
<dbReference type="EMBL" id="CAVMJV010000021">
    <property type="protein sequence ID" value="CAK5070662.1"/>
    <property type="molecule type" value="Genomic_DNA"/>
</dbReference>
<name>A0ACB0YZH8_MELEN</name>